<evidence type="ECO:0000313" key="4">
    <source>
        <dbReference type="Proteomes" id="UP000666369"/>
    </source>
</evidence>
<dbReference type="InterPro" id="IPR039672">
    <property type="entry name" value="MFS_2"/>
</dbReference>
<organism evidence="3 4">
    <name type="scientific">Duganella aceris</name>
    <dbReference type="NCBI Taxonomy" id="2703883"/>
    <lineage>
        <taxon>Bacteria</taxon>
        <taxon>Pseudomonadati</taxon>
        <taxon>Pseudomonadota</taxon>
        <taxon>Betaproteobacteria</taxon>
        <taxon>Burkholderiales</taxon>
        <taxon>Oxalobacteraceae</taxon>
        <taxon>Telluria group</taxon>
        <taxon>Duganella</taxon>
    </lineage>
</organism>
<evidence type="ECO:0000256" key="2">
    <source>
        <dbReference type="SAM" id="Phobius"/>
    </source>
</evidence>
<accession>A0ABX0FT33</accession>
<dbReference type="Proteomes" id="UP000666369">
    <property type="component" value="Unassembled WGS sequence"/>
</dbReference>
<reference evidence="3 4" key="1">
    <citation type="submission" date="2020-01" db="EMBL/GenBank/DDBJ databases">
        <authorList>
            <person name="Lee S.D."/>
        </authorList>
    </citation>
    <scope>NUCLEOTIDE SEQUENCE [LARGE SCALE GENOMIC DNA]</scope>
    <source>
        <strain evidence="3 4">SAP-35</strain>
    </source>
</reference>
<evidence type="ECO:0000256" key="1">
    <source>
        <dbReference type="ARBA" id="ARBA00009617"/>
    </source>
</evidence>
<comment type="similarity">
    <text evidence="1">Belongs to the sodium:galactoside symporter (TC 2.A.2) family.</text>
</comment>
<protein>
    <submittedName>
        <fullName evidence="3">MFS transporter</fullName>
    </submittedName>
</protein>
<dbReference type="Pfam" id="PF13347">
    <property type="entry name" value="MFS_2"/>
    <property type="match status" value="1"/>
</dbReference>
<feature type="transmembrane region" description="Helical" evidence="2">
    <location>
        <begin position="241"/>
        <end position="260"/>
    </location>
</feature>
<dbReference type="EMBL" id="JAADJT010000015">
    <property type="protein sequence ID" value="NGZ87846.1"/>
    <property type="molecule type" value="Genomic_DNA"/>
</dbReference>
<feature type="transmembrane region" description="Helical" evidence="2">
    <location>
        <begin position="330"/>
        <end position="353"/>
    </location>
</feature>
<dbReference type="Gene3D" id="1.20.1250.20">
    <property type="entry name" value="MFS general substrate transporter like domains"/>
    <property type="match status" value="1"/>
</dbReference>
<dbReference type="SUPFAM" id="SSF103473">
    <property type="entry name" value="MFS general substrate transporter"/>
    <property type="match status" value="1"/>
</dbReference>
<keyword evidence="4" id="KW-1185">Reference proteome</keyword>
<feature type="transmembrane region" description="Helical" evidence="2">
    <location>
        <begin position="280"/>
        <end position="299"/>
    </location>
</feature>
<dbReference type="PANTHER" id="PTHR11328">
    <property type="entry name" value="MAJOR FACILITATOR SUPERFAMILY DOMAIN-CONTAINING PROTEIN"/>
    <property type="match status" value="1"/>
</dbReference>
<keyword evidence="2" id="KW-0812">Transmembrane</keyword>
<sequence>MSRYLAMAKTDRHLIGYSSGNFGKNLLLGSVDVTLLFLLTDLLGVAPHSVSVLMLMVFGADLVLDLGAGLLAAWAQNRGVGYRRLIALGALPCGAAFALIYSLPLLGARNIVVIALAIIAFRAAYAIIDVPHNSLLARIASDSRARGRASGYRTVFSSAASVVIATVLVPFMGGDGRPASAGQLSMLGVVGGLAFCAAILFAAWSAREDGAAGAEGAKRQQRGDDIGGAARIAFLPKLDRLFAAMAVIALVTGFAMPVFGKMMLYIATYALHQPGLAGRLLLTITFGQLAGVALWIFLVRSHDKTVLLAASHAVAICGILFFVMAGDNAWLLTAAALIGVGFGGVFMLPWGILADITDFATFRHRERRETATFATMLVLLKAGGAGALAGIGWSLGELGYVPGVAQPESVILGMKLLAFGVPILGSIIAILTLRRLAIGHQAHARVVRANRRWA</sequence>
<feature type="transmembrane region" description="Helical" evidence="2">
    <location>
        <begin position="151"/>
        <end position="172"/>
    </location>
</feature>
<comment type="caution">
    <text evidence="3">The sequence shown here is derived from an EMBL/GenBank/DDBJ whole genome shotgun (WGS) entry which is preliminary data.</text>
</comment>
<feature type="transmembrane region" description="Helical" evidence="2">
    <location>
        <begin position="111"/>
        <end position="130"/>
    </location>
</feature>
<feature type="transmembrane region" description="Helical" evidence="2">
    <location>
        <begin position="306"/>
        <end position="324"/>
    </location>
</feature>
<gene>
    <name evidence="3" type="ORF">GW587_26750</name>
</gene>
<feature type="transmembrane region" description="Helical" evidence="2">
    <location>
        <begin position="52"/>
        <end position="73"/>
    </location>
</feature>
<feature type="transmembrane region" description="Helical" evidence="2">
    <location>
        <begin position="373"/>
        <end position="396"/>
    </location>
</feature>
<feature type="transmembrane region" description="Helical" evidence="2">
    <location>
        <begin position="85"/>
        <end position="105"/>
    </location>
</feature>
<evidence type="ECO:0000313" key="3">
    <source>
        <dbReference type="EMBL" id="NGZ87846.1"/>
    </source>
</evidence>
<feature type="transmembrane region" description="Helical" evidence="2">
    <location>
        <begin position="184"/>
        <end position="204"/>
    </location>
</feature>
<keyword evidence="2" id="KW-0472">Membrane</keyword>
<reference evidence="4" key="2">
    <citation type="submission" date="2023-07" db="EMBL/GenBank/DDBJ databases">
        <title>Duganella aceri sp. nov., isolated from tree sap.</title>
        <authorList>
            <person name="Kim I.S."/>
        </authorList>
    </citation>
    <scope>NUCLEOTIDE SEQUENCE [LARGE SCALE GENOMIC DNA]</scope>
    <source>
        <strain evidence="4">SAP-35</strain>
    </source>
</reference>
<dbReference type="PANTHER" id="PTHR11328:SF24">
    <property type="entry name" value="MAJOR FACILITATOR SUPERFAMILY (MFS) PROFILE DOMAIN-CONTAINING PROTEIN"/>
    <property type="match status" value="1"/>
</dbReference>
<proteinExistence type="inferred from homology"/>
<dbReference type="RefSeq" id="WP_166107973.1">
    <property type="nucleotide sequence ID" value="NZ_JAADJT010000015.1"/>
</dbReference>
<dbReference type="InterPro" id="IPR036259">
    <property type="entry name" value="MFS_trans_sf"/>
</dbReference>
<feature type="transmembrane region" description="Helical" evidence="2">
    <location>
        <begin position="26"/>
        <end position="46"/>
    </location>
</feature>
<name>A0ABX0FT33_9BURK</name>
<feature type="transmembrane region" description="Helical" evidence="2">
    <location>
        <begin position="416"/>
        <end position="433"/>
    </location>
</feature>
<keyword evidence="2" id="KW-1133">Transmembrane helix</keyword>